<dbReference type="CDD" id="cd17273">
    <property type="entry name" value="RMtype1_S_EcoJA69PI-TRD1-CR1_like"/>
    <property type="match status" value="1"/>
</dbReference>
<keyword evidence="3" id="KW-0238">DNA-binding</keyword>
<keyword evidence="5" id="KW-0378">Hydrolase</keyword>
<feature type="domain" description="Type I restriction modification DNA specificity" evidence="4">
    <location>
        <begin position="34"/>
        <end position="183"/>
    </location>
</feature>
<evidence type="ECO:0000313" key="6">
    <source>
        <dbReference type="Proteomes" id="UP000032874"/>
    </source>
</evidence>
<dbReference type="AlphaFoldDB" id="A0A093RXW6"/>
<evidence type="ECO:0000256" key="1">
    <source>
        <dbReference type="ARBA" id="ARBA00010923"/>
    </source>
</evidence>
<proteinExistence type="inferred from homology"/>
<comment type="similarity">
    <text evidence="1">Belongs to the type-I restriction system S methylase family.</text>
</comment>
<sequence>MSVNKAINHHLEQMAQAMFKSWFIGFEPFGGKMPSKWRKGTISDLGYVIGGSTPSKAKPQYYTEHGIAWVTPKDLSVNKNKFIAHGANDISELGLRNSSAQLMPRGTVLFSSRAPIGYIAIASGELSTNQGFKSIVPKKNVGTAFIYYFLINNIQTIENVASGSTFKEVSGTTMKSIPAVIPDEDSLRRFQDECTPIFNKQELLEAENACLAETRDTLLPRLMSGELSVADLGDAK</sequence>
<dbReference type="Proteomes" id="UP000032874">
    <property type="component" value="Unassembled WGS sequence"/>
</dbReference>
<dbReference type="Pfam" id="PF01420">
    <property type="entry name" value="Methylase_S"/>
    <property type="match status" value="1"/>
</dbReference>
<name>A0A093RXW6_9GAMM</name>
<dbReference type="STRING" id="55207.KP22_07795"/>
<dbReference type="SUPFAM" id="SSF116734">
    <property type="entry name" value="DNA methylase specificity domain"/>
    <property type="match status" value="1"/>
</dbReference>
<comment type="caution">
    <text evidence="5">The sequence shown here is derived from an EMBL/GenBank/DDBJ whole genome shotgun (WGS) entry which is preliminary data.</text>
</comment>
<keyword evidence="5" id="KW-0255">Endonuclease</keyword>
<dbReference type="Gene3D" id="3.90.220.20">
    <property type="entry name" value="DNA methylase specificity domains"/>
    <property type="match status" value="1"/>
</dbReference>
<dbReference type="InterPro" id="IPR044946">
    <property type="entry name" value="Restrct_endonuc_typeI_TRD_sf"/>
</dbReference>
<gene>
    <name evidence="5" type="ORF">KP22_07795</name>
</gene>
<keyword evidence="2" id="KW-0680">Restriction system</keyword>
<dbReference type="GO" id="GO:0003677">
    <property type="term" value="F:DNA binding"/>
    <property type="evidence" value="ECO:0007669"/>
    <property type="project" value="UniProtKB-KW"/>
</dbReference>
<keyword evidence="5" id="KW-0540">Nuclease</keyword>
<dbReference type="GO" id="GO:0009307">
    <property type="term" value="P:DNA restriction-modification system"/>
    <property type="evidence" value="ECO:0007669"/>
    <property type="project" value="UniProtKB-KW"/>
</dbReference>
<dbReference type="GO" id="GO:0004519">
    <property type="term" value="F:endonuclease activity"/>
    <property type="evidence" value="ECO:0007669"/>
    <property type="project" value="UniProtKB-KW"/>
</dbReference>
<dbReference type="InterPro" id="IPR052021">
    <property type="entry name" value="Type-I_RS_S_subunit"/>
</dbReference>
<evidence type="ECO:0000313" key="5">
    <source>
        <dbReference type="EMBL" id="KFX07987.1"/>
    </source>
</evidence>
<dbReference type="Gene3D" id="1.10.287.1120">
    <property type="entry name" value="Bipartite methylase S protein"/>
    <property type="match status" value="1"/>
</dbReference>
<dbReference type="EMBL" id="JQHM01000001">
    <property type="protein sequence ID" value="KFX07987.1"/>
    <property type="molecule type" value="Genomic_DNA"/>
</dbReference>
<evidence type="ECO:0000256" key="2">
    <source>
        <dbReference type="ARBA" id="ARBA00022747"/>
    </source>
</evidence>
<dbReference type="eggNOG" id="COG0732">
    <property type="taxonomic scope" value="Bacteria"/>
</dbReference>
<reference evidence="5 6" key="1">
    <citation type="submission" date="2014-08" db="EMBL/GenBank/DDBJ databases">
        <title>Genome sequences of NCPPB Pectobacterium isolates.</title>
        <authorList>
            <person name="Glover R.H."/>
            <person name="Sapp M."/>
            <person name="Elphinstone J."/>
        </authorList>
    </citation>
    <scope>NUCLEOTIDE SEQUENCE [LARGE SCALE GENOMIC DNA]</scope>
    <source>
        <strain evidence="5 6">NCPPB 2795</strain>
    </source>
</reference>
<evidence type="ECO:0000259" key="4">
    <source>
        <dbReference type="Pfam" id="PF01420"/>
    </source>
</evidence>
<dbReference type="PANTHER" id="PTHR30408:SF13">
    <property type="entry name" value="TYPE I RESTRICTION ENZYME HINDI SPECIFICITY SUBUNIT"/>
    <property type="match status" value="1"/>
</dbReference>
<evidence type="ECO:0000256" key="3">
    <source>
        <dbReference type="ARBA" id="ARBA00023125"/>
    </source>
</evidence>
<organism evidence="5 6">
    <name type="scientific">Pectobacterium betavasculorum</name>
    <dbReference type="NCBI Taxonomy" id="55207"/>
    <lineage>
        <taxon>Bacteria</taxon>
        <taxon>Pseudomonadati</taxon>
        <taxon>Pseudomonadota</taxon>
        <taxon>Gammaproteobacteria</taxon>
        <taxon>Enterobacterales</taxon>
        <taxon>Pectobacteriaceae</taxon>
        <taxon>Pectobacterium</taxon>
    </lineage>
</organism>
<protein>
    <submittedName>
        <fullName evidence="5">Restriction endonuclease subunit S</fullName>
    </submittedName>
</protein>
<dbReference type="InterPro" id="IPR000055">
    <property type="entry name" value="Restrct_endonuc_typeI_TRD"/>
</dbReference>
<accession>A0A093RXW6</accession>
<dbReference type="PANTHER" id="PTHR30408">
    <property type="entry name" value="TYPE-1 RESTRICTION ENZYME ECOKI SPECIFICITY PROTEIN"/>
    <property type="match status" value="1"/>
</dbReference>